<dbReference type="PANTHER" id="PTHR43507">
    <property type="entry name" value="NADH-UBIQUINONE OXIDOREDUCTASE CHAIN 4"/>
    <property type="match status" value="1"/>
</dbReference>
<dbReference type="NCBIfam" id="TIGR01972">
    <property type="entry name" value="NDH_I_M"/>
    <property type="match status" value="1"/>
</dbReference>
<dbReference type="GO" id="GO:0042773">
    <property type="term" value="P:ATP synthesis coupled electron transport"/>
    <property type="evidence" value="ECO:0007669"/>
    <property type="project" value="InterPro"/>
</dbReference>
<dbReference type="GO" id="GO:0016020">
    <property type="term" value="C:membrane"/>
    <property type="evidence" value="ECO:0007669"/>
    <property type="project" value="UniProtKB-SubCell"/>
</dbReference>
<comment type="similarity">
    <text evidence="2">Belongs to the complex I subunit 4 family.</text>
</comment>
<feature type="transmembrane region" description="Helical" evidence="6">
    <location>
        <begin position="147"/>
        <end position="165"/>
    </location>
</feature>
<feature type="transmembrane region" description="Helical" evidence="6">
    <location>
        <begin position="294"/>
        <end position="312"/>
    </location>
</feature>
<feature type="transmembrane region" description="Helical" evidence="6">
    <location>
        <begin position="351"/>
        <end position="372"/>
    </location>
</feature>
<feature type="transmembrane region" description="Helical" evidence="6">
    <location>
        <begin position="392"/>
        <end position="421"/>
    </location>
</feature>
<name>A0A381S7Z7_9ZZZZ</name>
<dbReference type="EMBL" id="UINC01002701">
    <property type="protein sequence ID" value="SUZ99421.1"/>
    <property type="molecule type" value="Genomic_DNA"/>
</dbReference>
<evidence type="ECO:0000256" key="4">
    <source>
        <dbReference type="ARBA" id="ARBA00022989"/>
    </source>
</evidence>
<accession>A0A381S7Z7</accession>
<proteinExistence type="inferred from homology"/>
<feature type="transmembrane region" description="Helical" evidence="6">
    <location>
        <begin position="186"/>
        <end position="211"/>
    </location>
</feature>
<evidence type="ECO:0000313" key="8">
    <source>
        <dbReference type="EMBL" id="SUZ99421.1"/>
    </source>
</evidence>
<feature type="transmembrane region" description="Helical" evidence="6">
    <location>
        <begin position="33"/>
        <end position="54"/>
    </location>
</feature>
<feature type="domain" description="NADH:quinone oxidoreductase/Mrp antiporter transmembrane" evidence="7">
    <location>
        <begin position="142"/>
        <end position="438"/>
    </location>
</feature>
<evidence type="ECO:0000259" key="7">
    <source>
        <dbReference type="Pfam" id="PF00361"/>
    </source>
</evidence>
<keyword evidence="4 6" id="KW-1133">Transmembrane helix</keyword>
<dbReference type="PANTHER" id="PTHR43507:SF4">
    <property type="entry name" value="PROTON-TRANSLOCATING NADH-QUINONE OXIDOREDUCTASE, CHAIN M"/>
    <property type="match status" value="1"/>
</dbReference>
<dbReference type="GO" id="GO:0008137">
    <property type="term" value="F:NADH dehydrogenase (ubiquinone) activity"/>
    <property type="evidence" value="ECO:0007669"/>
    <property type="project" value="InterPro"/>
</dbReference>
<feature type="transmembrane region" description="Helical" evidence="6">
    <location>
        <begin position="324"/>
        <end position="345"/>
    </location>
</feature>
<feature type="transmembrane region" description="Helical" evidence="6">
    <location>
        <begin position="124"/>
        <end position="141"/>
    </location>
</feature>
<dbReference type="PRINTS" id="PR01437">
    <property type="entry name" value="NUOXDRDTASE4"/>
</dbReference>
<dbReference type="InterPro" id="IPR001750">
    <property type="entry name" value="ND/Mrp_TM"/>
</dbReference>
<evidence type="ECO:0000256" key="2">
    <source>
        <dbReference type="ARBA" id="ARBA00009025"/>
    </source>
</evidence>
<evidence type="ECO:0000256" key="5">
    <source>
        <dbReference type="ARBA" id="ARBA00023136"/>
    </source>
</evidence>
<dbReference type="GO" id="GO:0003954">
    <property type="term" value="F:NADH dehydrogenase activity"/>
    <property type="evidence" value="ECO:0007669"/>
    <property type="project" value="TreeGrafter"/>
</dbReference>
<feature type="transmembrane region" description="Helical" evidence="6">
    <location>
        <begin position="271"/>
        <end position="288"/>
    </location>
</feature>
<feature type="transmembrane region" description="Helical" evidence="6">
    <location>
        <begin position="477"/>
        <end position="497"/>
    </location>
</feature>
<reference evidence="8" key="1">
    <citation type="submission" date="2018-05" db="EMBL/GenBank/DDBJ databases">
        <authorList>
            <person name="Lanie J.A."/>
            <person name="Ng W.-L."/>
            <person name="Kazmierczak K.M."/>
            <person name="Andrzejewski T.M."/>
            <person name="Davidsen T.M."/>
            <person name="Wayne K.J."/>
            <person name="Tettelin H."/>
            <person name="Glass J.I."/>
            <person name="Rusch D."/>
            <person name="Podicherti R."/>
            <person name="Tsui H.-C.T."/>
            <person name="Winkler M.E."/>
        </authorList>
    </citation>
    <scope>NUCLEOTIDE SEQUENCE</scope>
</reference>
<dbReference type="GO" id="GO:0015990">
    <property type="term" value="P:electron transport coupled proton transport"/>
    <property type="evidence" value="ECO:0007669"/>
    <property type="project" value="TreeGrafter"/>
</dbReference>
<feature type="transmembrane region" description="Helical" evidence="6">
    <location>
        <begin position="6"/>
        <end position="26"/>
    </location>
</feature>
<feature type="transmembrane region" description="Helical" evidence="6">
    <location>
        <begin position="427"/>
        <end position="450"/>
    </location>
</feature>
<keyword evidence="5 6" id="KW-0472">Membrane</keyword>
<feature type="transmembrane region" description="Helical" evidence="6">
    <location>
        <begin position="231"/>
        <end position="250"/>
    </location>
</feature>
<evidence type="ECO:0000256" key="6">
    <source>
        <dbReference type="SAM" id="Phobius"/>
    </source>
</evidence>
<feature type="transmembrane region" description="Helical" evidence="6">
    <location>
        <begin position="84"/>
        <end position="112"/>
    </location>
</feature>
<dbReference type="InterPro" id="IPR010227">
    <property type="entry name" value="NADH_Q_OxRdtase_chainM/4"/>
</dbReference>
<dbReference type="InterPro" id="IPR003918">
    <property type="entry name" value="NADH_UbQ_OxRdtase"/>
</dbReference>
<dbReference type="GO" id="GO:0048039">
    <property type="term" value="F:ubiquinone binding"/>
    <property type="evidence" value="ECO:0007669"/>
    <property type="project" value="TreeGrafter"/>
</dbReference>
<keyword evidence="3 6" id="KW-0812">Transmembrane</keyword>
<comment type="subcellular location">
    <subcellularLocation>
        <location evidence="1">Membrane</location>
        <topology evidence="1">Multi-pass membrane protein</topology>
    </subcellularLocation>
</comment>
<dbReference type="AlphaFoldDB" id="A0A381S7Z7"/>
<dbReference type="Pfam" id="PF00361">
    <property type="entry name" value="Proton_antipo_M"/>
    <property type="match status" value="1"/>
</dbReference>
<evidence type="ECO:0000256" key="1">
    <source>
        <dbReference type="ARBA" id="ARBA00004141"/>
    </source>
</evidence>
<gene>
    <name evidence="8" type="ORF">METZ01_LOCUS52275</name>
</gene>
<organism evidence="8">
    <name type="scientific">marine metagenome</name>
    <dbReference type="NCBI Taxonomy" id="408172"/>
    <lineage>
        <taxon>unclassified sequences</taxon>
        <taxon>metagenomes</taxon>
        <taxon>ecological metagenomes</taxon>
    </lineage>
</organism>
<protein>
    <recommendedName>
        <fullName evidence="7">NADH:quinone oxidoreductase/Mrp antiporter transmembrane domain-containing protein</fullName>
    </recommendedName>
</protein>
<sequence length="515" mass="55888">MADLDTTALILLIVLPMGGAALLMLIPSRFTDVIRWVSFSVATIVLLITVYVFLGFDHVEGAVQFRKSYDWLPMPGPWGEGEKAITLALGVDGIAVLMVLLTGIVMFTGTLLSWNVKDSNKDFFVLYFLLLSGVFGVFVTFDMFFFFFFYELSVLPMYLLIGKWGSSSEFSTFTRTKEYSAMKLTLVLVAGSVLIWVAIIAMFVQAGIGSFDILEIQQVSSHKFSLEFQRFFFPMLMIGFGILAGLWPFHTWSPDGHVAAPTAVSMIHAGVLMKLGAFGIIRIGLSLMPEGAQMWMPLLIALGAVNVIYGAISAMGQTDLKYVIGYSSVSHMGYVLMGIATLHTLGMNGAVLQMFSHGVMTALLFAVVGMIYERTHSREILVLGGMAKRMGFTSAVFVVAGLTSLGLPGLSGFVAELLVFIGVFQSYGVWGLVLGSLAVIGAAITAVYMLRLIGKVFFGPIGDQWRNQTDSIPRERFAAGILVGVILLVGLWPFPFIEVIDAGVTPLLSQIPGAG</sequence>
<evidence type="ECO:0000256" key="3">
    <source>
        <dbReference type="ARBA" id="ARBA00022692"/>
    </source>
</evidence>